<accession>S8EDV1</accession>
<evidence type="ECO:0000313" key="1">
    <source>
        <dbReference type="EMBL" id="EPT02693.1"/>
    </source>
</evidence>
<dbReference type="Proteomes" id="UP000015241">
    <property type="component" value="Unassembled WGS sequence"/>
</dbReference>
<name>S8EDV1_FOMSC</name>
<dbReference type="HOGENOM" id="CLU_2250209_0_0_1"/>
<dbReference type="EMBL" id="KE504134">
    <property type="protein sequence ID" value="EPT02693.1"/>
    <property type="molecule type" value="Genomic_DNA"/>
</dbReference>
<keyword evidence="2" id="KW-1185">Reference proteome</keyword>
<sequence>MVLWDLTSLLAIMPSFRKAKKYDDKHILTGFDFILGKSARLGCAWKTYAWDHTRYSTYPRPSAVVLSSRACEYSSGFKAAALTTISYTLSLPQSAPTKSQSRAP</sequence>
<gene>
    <name evidence="1" type="ORF">FOMPIDRAFT_1022786</name>
</gene>
<reference evidence="1 2" key="1">
    <citation type="journal article" date="2012" name="Science">
        <title>The Paleozoic origin of enzymatic lignin decomposition reconstructed from 31 fungal genomes.</title>
        <authorList>
            <person name="Floudas D."/>
            <person name="Binder M."/>
            <person name="Riley R."/>
            <person name="Barry K."/>
            <person name="Blanchette R.A."/>
            <person name="Henrissat B."/>
            <person name="Martinez A.T."/>
            <person name="Otillar R."/>
            <person name="Spatafora J.W."/>
            <person name="Yadav J.S."/>
            <person name="Aerts A."/>
            <person name="Benoit I."/>
            <person name="Boyd A."/>
            <person name="Carlson A."/>
            <person name="Copeland A."/>
            <person name="Coutinho P.M."/>
            <person name="de Vries R.P."/>
            <person name="Ferreira P."/>
            <person name="Findley K."/>
            <person name="Foster B."/>
            <person name="Gaskell J."/>
            <person name="Glotzer D."/>
            <person name="Gorecki P."/>
            <person name="Heitman J."/>
            <person name="Hesse C."/>
            <person name="Hori C."/>
            <person name="Igarashi K."/>
            <person name="Jurgens J.A."/>
            <person name="Kallen N."/>
            <person name="Kersten P."/>
            <person name="Kohler A."/>
            <person name="Kuees U."/>
            <person name="Kumar T.K.A."/>
            <person name="Kuo A."/>
            <person name="LaButti K."/>
            <person name="Larrondo L.F."/>
            <person name="Lindquist E."/>
            <person name="Ling A."/>
            <person name="Lombard V."/>
            <person name="Lucas S."/>
            <person name="Lundell T."/>
            <person name="Martin R."/>
            <person name="McLaughlin D.J."/>
            <person name="Morgenstern I."/>
            <person name="Morin E."/>
            <person name="Murat C."/>
            <person name="Nagy L.G."/>
            <person name="Nolan M."/>
            <person name="Ohm R.A."/>
            <person name="Patyshakuliyeva A."/>
            <person name="Rokas A."/>
            <person name="Ruiz-Duenas F.J."/>
            <person name="Sabat G."/>
            <person name="Salamov A."/>
            <person name="Samejima M."/>
            <person name="Schmutz J."/>
            <person name="Slot J.C."/>
            <person name="St John F."/>
            <person name="Stenlid J."/>
            <person name="Sun H."/>
            <person name="Sun S."/>
            <person name="Syed K."/>
            <person name="Tsang A."/>
            <person name="Wiebenga A."/>
            <person name="Young D."/>
            <person name="Pisabarro A."/>
            <person name="Eastwood D.C."/>
            <person name="Martin F."/>
            <person name="Cullen D."/>
            <person name="Grigoriev I.V."/>
            <person name="Hibbett D.S."/>
        </authorList>
    </citation>
    <scope>NUCLEOTIDE SEQUENCE</scope>
    <source>
        <strain evidence="2">FP-58527</strain>
    </source>
</reference>
<proteinExistence type="predicted"/>
<protein>
    <submittedName>
        <fullName evidence="1">Uncharacterized protein</fullName>
    </submittedName>
</protein>
<dbReference type="InParanoid" id="S8EDV1"/>
<dbReference type="AlphaFoldDB" id="S8EDV1"/>
<evidence type="ECO:0000313" key="2">
    <source>
        <dbReference type="Proteomes" id="UP000015241"/>
    </source>
</evidence>
<organism evidence="1 2">
    <name type="scientific">Fomitopsis schrenkii</name>
    <name type="common">Brown rot fungus</name>
    <dbReference type="NCBI Taxonomy" id="2126942"/>
    <lineage>
        <taxon>Eukaryota</taxon>
        <taxon>Fungi</taxon>
        <taxon>Dikarya</taxon>
        <taxon>Basidiomycota</taxon>
        <taxon>Agaricomycotina</taxon>
        <taxon>Agaricomycetes</taxon>
        <taxon>Polyporales</taxon>
        <taxon>Fomitopsis</taxon>
    </lineage>
</organism>